<evidence type="ECO:0000256" key="2">
    <source>
        <dbReference type="ARBA" id="ARBA00022898"/>
    </source>
</evidence>
<evidence type="ECO:0000256" key="4">
    <source>
        <dbReference type="HAMAP-Rule" id="MF_01030"/>
    </source>
</evidence>
<evidence type="ECO:0000313" key="6">
    <source>
        <dbReference type="EMBL" id="AQZ96066.1"/>
    </source>
</evidence>
<dbReference type="Gene3D" id="3.40.50.1100">
    <property type="match status" value="2"/>
</dbReference>
<proteinExistence type="inferred from homology"/>
<dbReference type="InterPro" id="IPR050147">
    <property type="entry name" value="Ser/Thr_Dehydratase"/>
</dbReference>
<dbReference type="GO" id="GO:0036088">
    <property type="term" value="P:D-serine catabolic process"/>
    <property type="evidence" value="ECO:0007669"/>
    <property type="project" value="TreeGrafter"/>
</dbReference>
<dbReference type="EC" id="4.3.1.18" evidence="4"/>
<dbReference type="Pfam" id="PF00291">
    <property type="entry name" value="PALP"/>
    <property type="match status" value="1"/>
</dbReference>
<accession>A0A1V0B808</accession>
<dbReference type="KEGG" id="ppha:BVH74_15475"/>
<sequence>MLDDMLRQALRSQAPMLWINPGVRTQPELFDPALIDQAEQRLKRAAPLLAAGSPALAACDGVVESPLLPADALRDAYGGQGQWLLKADHRLPLAGSVKARGGFHEVLEFAEYCAREHGWQGEDFRELGSAQWRACFSGYQLVVGSTGNLGISIGLMARVLGFAAQVHMSQDAKDWKKALLREQGVDVVEHGGDYAAAVAEGRRLAEAGPQSHFVDDERSSSLFAGYAVAARRLLPQLRELAIEVSARRPLLVYLPCGVGGAPGGIAYGLKQLLGDAVHVWFAEPVASPSVLLQLAAGLEQPLSVYDIGLDNRTLADGMAVAQASMLASNAMQDRLAGVFTVSDAQLQRGLALAWGTLGERLEHSACAGFTGPGWLMESEPGRQWCLAQGVNPAQAVHLLWSTGGGLLPDSEFEAWLHQAQSELP</sequence>
<dbReference type="InterPro" id="IPR036052">
    <property type="entry name" value="TrpB-like_PALP_sf"/>
</dbReference>
<dbReference type="RefSeq" id="WP_080050965.1">
    <property type="nucleotide sequence ID" value="NZ_CP020100.1"/>
</dbReference>
<dbReference type="Proteomes" id="UP000243488">
    <property type="component" value="Chromosome"/>
</dbReference>
<dbReference type="STRING" id="1931241.BVH74_15475"/>
<dbReference type="GO" id="GO:0008721">
    <property type="term" value="F:D-serine ammonia-lyase activity"/>
    <property type="evidence" value="ECO:0007669"/>
    <property type="project" value="UniProtKB-EC"/>
</dbReference>
<dbReference type="NCBIfam" id="NF002823">
    <property type="entry name" value="PRK02991.1"/>
    <property type="match status" value="1"/>
</dbReference>
<protein>
    <recommendedName>
        <fullName evidence="4">Probable D-serine dehydratase</fullName>
        <ecNumber evidence="4">4.3.1.18</ecNumber>
    </recommendedName>
    <alternativeName>
        <fullName evidence="4">D-serine deaminase</fullName>
        <shortName evidence="4">DSD</shortName>
    </alternativeName>
</protein>
<dbReference type="GO" id="GO:0030170">
    <property type="term" value="F:pyridoxal phosphate binding"/>
    <property type="evidence" value="ECO:0007669"/>
    <property type="project" value="InterPro"/>
</dbReference>
<dbReference type="PANTHER" id="PTHR48078">
    <property type="entry name" value="THREONINE DEHYDRATASE, MITOCHONDRIAL-RELATED"/>
    <property type="match status" value="1"/>
</dbReference>
<dbReference type="PANTHER" id="PTHR48078:SF9">
    <property type="entry name" value="D-SERINE DEHYDRATASE"/>
    <property type="match status" value="1"/>
</dbReference>
<dbReference type="AlphaFoldDB" id="A0A1V0B808"/>
<comment type="similarity">
    <text evidence="4">Belongs to the serine/threonine dehydratase family. DsdA subfamily.</text>
</comment>
<feature type="modified residue" description="N6-(pyridoxal phosphate)lysine" evidence="4">
    <location>
        <position position="98"/>
    </location>
</feature>
<keyword evidence="3 4" id="KW-0456">Lyase</keyword>
<evidence type="ECO:0000256" key="3">
    <source>
        <dbReference type="ARBA" id="ARBA00023239"/>
    </source>
</evidence>
<evidence type="ECO:0000259" key="5">
    <source>
        <dbReference type="Pfam" id="PF00291"/>
    </source>
</evidence>
<keyword evidence="7" id="KW-1185">Reference proteome</keyword>
<dbReference type="InterPro" id="IPR011780">
    <property type="entry name" value="D_Ser_am_lyase"/>
</dbReference>
<dbReference type="EMBL" id="CP020100">
    <property type="protein sequence ID" value="AQZ96066.1"/>
    <property type="molecule type" value="Genomic_DNA"/>
</dbReference>
<name>A0A1V0B808_9GAMM</name>
<dbReference type="InterPro" id="IPR001926">
    <property type="entry name" value="TrpB-like_PALP"/>
</dbReference>
<keyword evidence="2 4" id="KW-0663">Pyridoxal phosphate</keyword>
<dbReference type="SUPFAM" id="SSF53686">
    <property type="entry name" value="Tryptophan synthase beta subunit-like PLP-dependent enzymes"/>
    <property type="match status" value="1"/>
</dbReference>
<evidence type="ECO:0000313" key="7">
    <source>
        <dbReference type="Proteomes" id="UP000243488"/>
    </source>
</evidence>
<gene>
    <name evidence="4" type="primary">dsdA</name>
    <name evidence="6" type="ORF">BVH74_15475</name>
</gene>
<evidence type="ECO:0000256" key="1">
    <source>
        <dbReference type="ARBA" id="ARBA00001933"/>
    </source>
</evidence>
<comment type="catalytic activity">
    <reaction evidence="4">
        <text>D-serine = pyruvate + NH4(+)</text>
        <dbReference type="Rhea" id="RHEA:13977"/>
        <dbReference type="ChEBI" id="CHEBI:15361"/>
        <dbReference type="ChEBI" id="CHEBI:28938"/>
        <dbReference type="ChEBI" id="CHEBI:35247"/>
        <dbReference type="EC" id="4.3.1.18"/>
    </reaction>
</comment>
<reference evidence="6 7" key="1">
    <citation type="submission" date="2017-03" db="EMBL/GenBank/DDBJ databases">
        <title>Complete genome sequence of the novel DNRA strain Pseudomonas sp. S-6-2 isolated from Chinese polluted river sediment. Journal of Biotechnology.</title>
        <authorList>
            <person name="Li J."/>
            <person name="Xiang F."/>
            <person name="Wang L."/>
            <person name="Xi L."/>
            <person name="Liu J."/>
        </authorList>
    </citation>
    <scope>NUCLEOTIDE SEQUENCE [LARGE SCALE GENOMIC DNA]</scope>
    <source>
        <strain evidence="6 7">S-6-2</strain>
    </source>
</reference>
<feature type="domain" description="Tryptophan synthase beta chain-like PALP" evidence="5">
    <location>
        <begin position="62"/>
        <end position="371"/>
    </location>
</feature>
<comment type="cofactor">
    <cofactor evidence="1 4">
        <name>pyridoxal 5'-phosphate</name>
        <dbReference type="ChEBI" id="CHEBI:597326"/>
    </cofactor>
</comment>
<dbReference type="GO" id="GO:0016836">
    <property type="term" value="F:hydro-lyase activity"/>
    <property type="evidence" value="ECO:0007669"/>
    <property type="project" value="UniProtKB-UniRule"/>
</dbReference>
<dbReference type="HAMAP" id="MF_01030">
    <property type="entry name" value="D_Ser_dehydrat"/>
    <property type="match status" value="1"/>
</dbReference>
<dbReference type="GO" id="GO:0009097">
    <property type="term" value="P:isoleucine biosynthetic process"/>
    <property type="evidence" value="ECO:0007669"/>
    <property type="project" value="TreeGrafter"/>
</dbReference>
<organism evidence="6 7">
    <name type="scientific">Halopseudomonas phragmitis</name>
    <dbReference type="NCBI Taxonomy" id="1931241"/>
    <lineage>
        <taxon>Bacteria</taxon>
        <taxon>Pseudomonadati</taxon>
        <taxon>Pseudomonadota</taxon>
        <taxon>Gammaproteobacteria</taxon>
        <taxon>Pseudomonadales</taxon>
        <taxon>Pseudomonadaceae</taxon>
        <taxon>Halopseudomonas</taxon>
    </lineage>
</organism>
<dbReference type="NCBIfam" id="TIGR02035">
    <property type="entry name" value="D_Ser_am_lyase"/>
    <property type="match status" value="1"/>
</dbReference>